<keyword evidence="2" id="KW-0802">TPR repeat</keyword>
<dbReference type="SUPFAM" id="SSF48452">
    <property type="entry name" value="TPR-like"/>
    <property type="match status" value="1"/>
</dbReference>
<dbReference type="Gene3D" id="1.25.40.10">
    <property type="entry name" value="Tetratricopeptide repeat domain"/>
    <property type="match status" value="1"/>
</dbReference>
<sequence length="636" mass="72610">MASNDENKARELFNALRSGENGVRWWLVRSPFSDAQFNVVVSFESFMREVYFLQHQNFTVFDAKEAFHSSTAMSERFLSSRDFQYALVKIGRMRYSIGSDAQLSSMIVNDMNARRAADPEGTLFDSLRKQLVTPSVLDVLEAHLPRLLQSYHLYGRDNVLPSSSRSRLDDSSTITTDGFVDFLNAYFEYEEYFSFTEIEKFVWQMKQAFPITRDPPLEQNEMCFPHFIELFCRVASRFHVQVLEREGARLRRAVEASRLEFSIEMLFQHMSIKVMKDPDASVRKEEQPDEQRPVVTELQVEADLAKVSLSDPKVFEALVEEVHATINSFDRIAASKKSRRAQSLLFARLPPRKPQAETRPATATPRSMEKQLKDRPCVTLIRELITPPSLPTNILKKVEYAISYQNMGQYHMALGILGDCKARHKESRGKNPEDAEDQLFFTLMIASVLDSARRDLQALELYHEALKISELLPPHHPGRPLARSSVGCMLFYCGEVALARKCHQLVYDERRTTLTVGEEHIDTATAMNNLACCLSQSKDETDNSMEEAFMLLRTAARIYRDTFGVLHPRAAVILRNLEQVKASQQTIVIDAINAYERGEYAHVIPGSRFQINALVPVQKPATKTKGKKMKGAKKKK</sequence>
<evidence type="ECO:0000256" key="2">
    <source>
        <dbReference type="ARBA" id="ARBA00022803"/>
    </source>
</evidence>
<proteinExistence type="predicted"/>
<keyword evidence="1" id="KW-0677">Repeat</keyword>
<dbReference type="PANTHER" id="PTHR45641">
    <property type="entry name" value="TETRATRICOPEPTIDE REPEAT PROTEIN (AFU_ORTHOLOGUE AFUA_6G03870)"/>
    <property type="match status" value="1"/>
</dbReference>
<reference evidence="4" key="1">
    <citation type="submission" date="2022-11" db="EMBL/GenBank/DDBJ databases">
        <authorList>
            <person name="Morgan W.R."/>
            <person name="Tartar A."/>
        </authorList>
    </citation>
    <scope>NUCLEOTIDE SEQUENCE</scope>
    <source>
        <strain evidence="4">ARSEF 373</strain>
    </source>
</reference>
<keyword evidence="5" id="KW-1185">Reference proteome</keyword>
<accession>A0AAV2Z3K2</accession>
<comment type="caution">
    <text evidence="4">The sequence shown here is derived from an EMBL/GenBank/DDBJ whole genome shotgun (WGS) entry which is preliminary data.</text>
</comment>
<reference evidence="4" key="2">
    <citation type="journal article" date="2023" name="Microbiol Resour">
        <title>Decontamination and Annotation of the Draft Genome Sequence of the Oomycete Lagenidium giganteum ARSEF 373.</title>
        <authorList>
            <person name="Morgan W.R."/>
            <person name="Tartar A."/>
        </authorList>
    </citation>
    <scope>NUCLEOTIDE SEQUENCE</scope>
    <source>
        <strain evidence="4">ARSEF 373</strain>
    </source>
</reference>
<organism evidence="4 5">
    <name type="scientific">Lagenidium giganteum</name>
    <dbReference type="NCBI Taxonomy" id="4803"/>
    <lineage>
        <taxon>Eukaryota</taxon>
        <taxon>Sar</taxon>
        <taxon>Stramenopiles</taxon>
        <taxon>Oomycota</taxon>
        <taxon>Peronosporomycetes</taxon>
        <taxon>Pythiales</taxon>
        <taxon>Pythiaceae</taxon>
    </lineage>
</organism>
<evidence type="ECO:0000313" key="4">
    <source>
        <dbReference type="EMBL" id="DAZ99329.1"/>
    </source>
</evidence>
<dbReference type="Proteomes" id="UP001146120">
    <property type="component" value="Unassembled WGS sequence"/>
</dbReference>
<evidence type="ECO:0000313" key="5">
    <source>
        <dbReference type="Proteomes" id="UP001146120"/>
    </source>
</evidence>
<evidence type="ECO:0000256" key="3">
    <source>
        <dbReference type="SAM" id="MobiDB-lite"/>
    </source>
</evidence>
<dbReference type="AlphaFoldDB" id="A0AAV2Z3K2"/>
<name>A0AAV2Z3K2_9STRA</name>
<gene>
    <name evidence="4" type="ORF">N0F65_005180</name>
</gene>
<dbReference type="PANTHER" id="PTHR45641:SF19">
    <property type="entry name" value="NEPHROCYSTIN-3"/>
    <property type="match status" value="1"/>
</dbReference>
<evidence type="ECO:0000256" key="1">
    <source>
        <dbReference type="ARBA" id="ARBA00022737"/>
    </source>
</evidence>
<protein>
    <submittedName>
        <fullName evidence="4">Uncharacterized protein</fullName>
    </submittedName>
</protein>
<dbReference type="EMBL" id="DAKRPA010000085">
    <property type="protein sequence ID" value="DAZ99329.1"/>
    <property type="molecule type" value="Genomic_DNA"/>
</dbReference>
<feature type="region of interest" description="Disordered" evidence="3">
    <location>
        <begin position="351"/>
        <end position="372"/>
    </location>
</feature>
<dbReference type="InterPro" id="IPR011990">
    <property type="entry name" value="TPR-like_helical_dom_sf"/>
</dbReference>